<dbReference type="PANTHER" id="PTHR43272">
    <property type="entry name" value="LONG-CHAIN-FATTY-ACID--COA LIGASE"/>
    <property type="match status" value="1"/>
</dbReference>
<evidence type="ECO:0000313" key="2">
    <source>
        <dbReference type="Proteomes" id="UP000265716"/>
    </source>
</evidence>
<name>A0A397DTU4_APHAT</name>
<dbReference type="AlphaFoldDB" id="A0A397DTU4"/>
<organism evidence="1 2">
    <name type="scientific">Aphanomyces astaci</name>
    <name type="common">Crayfish plague agent</name>
    <dbReference type="NCBI Taxonomy" id="112090"/>
    <lineage>
        <taxon>Eukaryota</taxon>
        <taxon>Sar</taxon>
        <taxon>Stramenopiles</taxon>
        <taxon>Oomycota</taxon>
        <taxon>Saprolegniomycetes</taxon>
        <taxon>Saprolegniales</taxon>
        <taxon>Verrucalvaceae</taxon>
        <taxon>Aphanomyces</taxon>
    </lineage>
</organism>
<gene>
    <name evidence="1" type="ORF">DYB38_011573</name>
</gene>
<dbReference type="GO" id="GO:0016020">
    <property type="term" value="C:membrane"/>
    <property type="evidence" value="ECO:0007669"/>
    <property type="project" value="TreeGrafter"/>
</dbReference>
<reference evidence="1 2" key="1">
    <citation type="submission" date="2018-08" db="EMBL/GenBank/DDBJ databases">
        <title>Aphanomyces genome sequencing and annotation.</title>
        <authorList>
            <person name="Minardi D."/>
            <person name="Oidtmann B."/>
            <person name="Van Der Giezen M."/>
            <person name="Studholme D.J."/>
        </authorList>
    </citation>
    <scope>NUCLEOTIDE SEQUENCE [LARGE SCALE GENOMIC DNA]</scope>
    <source>
        <strain evidence="1 2">SA</strain>
    </source>
</reference>
<dbReference type="GO" id="GO:0004467">
    <property type="term" value="F:long-chain fatty acid-CoA ligase activity"/>
    <property type="evidence" value="ECO:0007669"/>
    <property type="project" value="TreeGrafter"/>
</dbReference>
<comment type="caution">
    <text evidence="1">The sequence shown here is derived from an EMBL/GenBank/DDBJ whole genome shotgun (WGS) entry which is preliminary data.</text>
</comment>
<protein>
    <recommendedName>
        <fullName evidence="3">AMP-dependent synthetase/ligase domain-containing protein</fullName>
    </recommendedName>
</protein>
<sequence length="134" mass="14432">MTALLSVRGDGKKIPKLFIIRGEPGYCNSLHAVLVGIVVPEVDTVVKLAKSLGIPSSDIVELCRHGEVVAAMHKDIVRMCKAAGLHSFETVKAIILHPKPFSVGNGLLTPKFKLKRQEGVLAHHQRLVLASGGR</sequence>
<dbReference type="EMBL" id="QUTC01003214">
    <property type="protein sequence ID" value="RHY71160.1"/>
    <property type="molecule type" value="Genomic_DNA"/>
</dbReference>
<dbReference type="VEuPathDB" id="FungiDB:H257_08964"/>
<proteinExistence type="predicted"/>
<dbReference type="GO" id="GO:0005783">
    <property type="term" value="C:endoplasmic reticulum"/>
    <property type="evidence" value="ECO:0007669"/>
    <property type="project" value="TreeGrafter"/>
</dbReference>
<evidence type="ECO:0000313" key="1">
    <source>
        <dbReference type="EMBL" id="RHY71160.1"/>
    </source>
</evidence>
<evidence type="ECO:0008006" key="3">
    <source>
        <dbReference type="Google" id="ProtNLM"/>
    </source>
</evidence>
<dbReference type="PANTHER" id="PTHR43272:SF107">
    <property type="entry name" value="LONG-CHAIN-FATTY-ACID--COA LIGASE 5"/>
    <property type="match status" value="1"/>
</dbReference>
<dbReference type="Proteomes" id="UP000265716">
    <property type="component" value="Unassembled WGS sequence"/>
</dbReference>
<accession>A0A397DTU4</accession>